<evidence type="ECO:0000313" key="2">
    <source>
        <dbReference type="Proteomes" id="UP001623290"/>
    </source>
</evidence>
<dbReference type="Proteomes" id="UP001623290">
    <property type="component" value="Chromosome"/>
</dbReference>
<dbReference type="RefSeq" id="WP_339109408.1">
    <property type="nucleotide sequence ID" value="NZ_CP135443.1"/>
</dbReference>
<protein>
    <submittedName>
        <fullName evidence="1">DUF3008 family protein</fullName>
    </submittedName>
</protein>
<dbReference type="InterPro" id="IPR021553">
    <property type="entry name" value="DUF3008"/>
</dbReference>
<dbReference type="Pfam" id="PF11450">
    <property type="entry name" value="DUF3008"/>
    <property type="match status" value="1"/>
</dbReference>
<accession>A0ABZ1DYZ6</accession>
<reference evidence="1 2" key="1">
    <citation type="submission" date="2023-09" db="EMBL/GenBank/DDBJ databases">
        <title>Thioclava shenzhenensis sp. nov., a multidrug resistant bacteria-antagonizing species isolated from coastal seawater.</title>
        <authorList>
            <person name="Long M."/>
        </authorList>
    </citation>
    <scope>NUCLEOTIDE SEQUENCE [LARGE SCALE GENOMIC DNA]</scope>
    <source>
        <strain evidence="1 2">FTW29</strain>
    </source>
</reference>
<keyword evidence="2" id="KW-1185">Reference proteome</keyword>
<dbReference type="EMBL" id="CP135443">
    <property type="protein sequence ID" value="WRY33099.1"/>
    <property type="molecule type" value="Genomic_DNA"/>
</dbReference>
<evidence type="ECO:0000313" key="1">
    <source>
        <dbReference type="EMBL" id="WRY33099.1"/>
    </source>
</evidence>
<sequence length="59" mass="6500">MEKLSVSHARAASAALAARRGQRQVHDLRGISRDMYDQLTLGELEEMAQSVSVRGMSDI</sequence>
<gene>
    <name evidence="1" type="ORF">RPE78_10390</name>
</gene>
<name>A0ABZ1DYZ6_9RHOB</name>
<proteinExistence type="predicted"/>
<organism evidence="1 2">
    <name type="scientific">Thioclava litoralis</name>
    <dbReference type="NCBI Taxonomy" id="3076557"/>
    <lineage>
        <taxon>Bacteria</taxon>
        <taxon>Pseudomonadati</taxon>
        <taxon>Pseudomonadota</taxon>
        <taxon>Alphaproteobacteria</taxon>
        <taxon>Rhodobacterales</taxon>
        <taxon>Paracoccaceae</taxon>
        <taxon>Thioclava</taxon>
    </lineage>
</organism>